<evidence type="ECO:0000313" key="2">
    <source>
        <dbReference type="EMBL" id="RJF71516.1"/>
    </source>
</evidence>
<feature type="transmembrane region" description="Helical" evidence="1">
    <location>
        <begin position="51"/>
        <end position="72"/>
    </location>
</feature>
<accession>A0A418V5Y9</accession>
<evidence type="ECO:0000313" key="3">
    <source>
        <dbReference type="Proteomes" id="UP000286287"/>
    </source>
</evidence>
<keyword evidence="1" id="KW-0812">Transmembrane</keyword>
<dbReference type="OrthoDB" id="9808460at2"/>
<keyword evidence="3" id="KW-1185">Reference proteome</keyword>
<dbReference type="RefSeq" id="WP_119762771.1">
    <property type="nucleotide sequence ID" value="NZ_QYUJ01000014.1"/>
</dbReference>
<reference evidence="2 3" key="1">
    <citation type="submission" date="2018-09" db="EMBL/GenBank/DDBJ databases">
        <authorList>
            <person name="Zhu H."/>
        </authorList>
    </citation>
    <scope>NUCLEOTIDE SEQUENCE [LARGE SCALE GENOMIC DNA]</scope>
    <source>
        <strain evidence="2 3">K2S05-167</strain>
    </source>
</reference>
<feature type="transmembrane region" description="Helical" evidence="1">
    <location>
        <begin position="131"/>
        <end position="158"/>
    </location>
</feature>
<name>A0A418V5Y9_9DEIO</name>
<comment type="caution">
    <text evidence="2">The sequence shown here is derived from an EMBL/GenBank/DDBJ whole genome shotgun (WGS) entry which is preliminary data.</text>
</comment>
<organism evidence="2 3">
    <name type="scientific">Deinococcus cavernae</name>
    <dbReference type="NCBI Taxonomy" id="2320857"/>
    <lineage>
        <taxon>Bacteria</taxon>
        <taxon>Thermotogati</taxon>
        <taxon>Deinococcota</taxon>
        <taxon>Deinococci</taxon>
        <taxon>Deinococcales</taxon>
        <taxon>Deinococcaceae</taxon>
        <taxon>Deinococcus</taxon>
    </lineage>
</organism>
<feature type="transmembrane region" description="Helical" evidence="1">
    <location>
        <begin position="6"/>
        <end position="39"/>
    </location>
</feature>
<dbReference type="Pfam" id="PF04306">
    <property type="entry name" value="DUF456"/>
    <property type="match status" value="1"/>
</dbReference>
<sequence>MTWPFLVFLVVWVVGVVCTFLPVVPATLIIFAGALVAALMDGYQAAQDLTVILTFGLVAILALVVDNLAASWGARKFGGSKAGMWGALLGGLLSFFIPLPPFNLLIGPVAGALIAELLFERKPLNEALASAWGTLVGLLSGIAAKLALHVLIGLYGLWHFWGR</sequence>
<gene>
    <name evidence="2" type="ORF">D3875_07975</name>
</gene>
<keyword evidence="1" id="KW-1133">Transmembrane helix</keyword>
<dbReference type="EMBL" id="QYUJ01000014">
    <property type="protein sequence ID" value="RJF71516.1"/>
    <property type="molecule type" value="Genomic_DNA"/>
</dbReference>
<evidence type="ECO:0000256" key="1">
    <source>
        <dbReference type="SAM" id="Phobius"/>
    </source>
</evidence>
<dbReference type="PANTHER" id="PTHR39165:SF1">
    <property type="entry name" value="DUF456 DOMAIN-CONTAINING PROTEIN"/>
    <property type="match status" value="1"/>
</dbReference>
<dbReference type="Proteomes" id="UP000286287">
    <property type="component" value="Unassembled WGS sequence"/>
</dbReference>
<proteinExistence type="predicted"/>
<feature type="transmembrane region" description="Helical" evidence="1">
    <location>
        <begin position="92"/>
        <end position="119"/>
    </location>
</feature>
<protein>
    <submittedName>
        <fullName evidence="2">DUF456 domain-containing protein</fullName>
    </submittedName>
</protein>
<dbReference type="PANTHER" id="PTHR39165">
    <property type="entry name" value="IG HYPOTHETICAL 17883"/>
    <property type="match status" value="1"/>
</dbReference>
<dbReference type="AlphaFoldDB" id="A0A418V5Y9"/>
<dbReference type="InterPro" id="IPR007403">
    <property type="entry name" value="DUF456"/>
</dbReference>
<keyword evidence="1" id="KW-0472">Membrane</keyword>